<dbReference type="InterPro" id="IPR001608">
    <property type="entry name" value="Ala_racemase_N"/>
</dbReference>
<dbReference type="InterPro" id="IPR051466">
    <property type="entry name" value="D-amino_acid_metab_enzyme"/>
</dbReference>
<evidence type="ECO:0000313" key="2">
    <source>
        <dbReference type="EMBL" id="MFC6153133.1"/>
    </source>
</evidence>
<protein>
    <submittedName>
        <fullName evidence="2">Amino acid deaminase/aldolase</fullName>
    </submittedName>
</protein>
<dbReference type="Gene3D" id="3.20.20.10">
    <property type="entry name" value="Alanine racemase"/>
    <property type="match status" value="1"/>
</dbReference>
<dbReference type="Proteomes" id="UP001596098">
    <property type="component" value="Unassembled WGS sequence"/>
</dbReference>
<evidence type="ECO:0000313" key="3">
    <source>
        <dbReference type="Proteomes" id="UP001596098"/>
    </source>
</evidence>
<dbReference type="SUPFAM" id="SSF51419">
    <property type="entry name" value="PLP-binding barrel"/>
    <property type="match status" value="1"/>
</dbReference>
<accession>A0ABW1QVR3</accession>
<comment type="caution">
    <text evidence="2">The sequence shown here is derived from an EMBL/GenBank/DDBJ whole genome shotgun (WGS) entry which is preliminary data.</text>
</comment>
<proteinExistence type="predicted"/>
<dbReference type="PANTHER" id="PTHR28004:SF2">
    <property type="entry name" value="D-SERINE DEHYDRATASE"/>
    <property type="match status" value="1"/>
</dbReference>
<dbReference type="CDD" id="cd06813">
    <property type="entry name" value="PLPDE_III_DSD_D-TA_like_2"/>
    <property type="match status" value="1"/>
</dbReference>
<dbReference type="Pfam" id="PF01168">
    <property type="entry name" value="Ala_racemase_N"/>
    <property type="match status" value="1"/>
</dbReference>
<sequence length="419" mass="43687">MSSTRVHLGLQARNTLWQRLDRAVAAHPEPLGSPTAVVDLDAFDANAADLVRRAGGTPIRVASKSLRVPALIERALALPGFSGVLGFTLAEALHLVETGVSDDVVVAYPTVDRRALAALLTSPTALAAVTLMVDDVAHLDLIDAVRSSLDAVDADAARTPVRLCLDVDAGLHLGSGVVGPRRSPVRSASIAADLAAEIATRPGFRLVGVMTYEGQVAGLADARRDIRSVAIRGIKRASVRQLASRRREVLHSVLAATGLTSLEFFNAGGSGSLETSAGDPSVTEVTAGSGLLVPGIFDHYRSFAPRPAAFFGLPVTRRPAPDTVTVHGGGLIASGPTGADRSPLPWAPPGLDLIGTEGAGEVQTPLVGSPASSLQVGDLVWFRHAKSGELFEHVRDVHLVTGDRIVETVPSYRGQGQAF</sequence>
<dbReference type="RefSeq" id="WP_128221005.1">
    <property type="nucleotide sequence ID" value="NZ_CP034929.1"/>
</dbReference>
<evidence type="ECO:0000259" key="1">
    <source>
        <dbReference type="Pfam" id="PF01168"/>
    </source>
</evidence>
<dbReference type="PANTHER" id="PTHR28004">
    <property type="entry name" value="ZGC:162816-RELATED"/>
    <property type="match status" value="1"/>
</dbReference>
<reference evidence="3" key="1">
    <citation type="journal article" date="2019" name="Int. J. Syst. Evol. Microbiol.">
        <title>The Global Catalogue of Microorganisms (GCM) 10K type strain sequencing project: providing services to taxonomists for standard genome sequencing and annotation.</title>
        <authorList>
            <consortium name="The Broad Institute Genomics Platform"/>
            <consortium name="The Broad Institute Genome Sequencing Center for Infectious Disease"/>
            <person name="Wu L."/>
            <person name="Ma J."/>
        </authorList>
    </citation>
    <scope>NUCLEOTIDE SEQUENCE [LARGE SCALE GENOMIC DNA]</scope>
    <source>
        <strain evidence="3">DFY28</strain>
    </source>
</reference>
<dbReference type="EMBL" id="JBHSQI010000003">
    <property type="protein sequence ID" value="MFC6153133.1"/>
    <property type="molecule type" value="Genomic_DNA"/>
</dbReference>
<keyword evidence="3" id="KW-1185">Reference proteome</keyword>
<feature type="domain" description="Alanine racemase N-terminal" evidence="1">
    <location>
        <begin position="38"/>
        <end position="220"/>
    </location>
</feature>
<gene>
    <name evidence="2" type="ORF">ACFPWU_05580</name>
</gene>
<organism evidence="2 3">
    <name type="scientific">Nocardioides yefusunii</name>
    <dbReference type="NCBI Taxonomy" id="2500546"/>
    <lineage>
        <taxon>Bacteria</taxon>
        <taxon>Bacillati</taxon>
        <taxon>Actinomycetota</taxon>
        <taxon>Actinomycetes</taxon>
        <taxon>Propionibacteriales</taxon>
        <taxon>Nocardioidaceae</taxon>
        <taxon>Nocardioides</taxon>
    </lineage>
</organism>
<name>A0ABW1QVR3_9ACTN</name>
<dbReference type="InterPro" id="IPR029066">
    <property type="entry name" value="PLP-binding_barrel"/>
</dbReference>